<evidence type="ECO:0000313" key="1">
    <source>
        <dbReference type="EMBL" id="OPJ57869.1"/>
    </source>
</evidence>
<evidence type="ECO:0000313" key="2">
    <source>
        <dbReference type="Proteomes" id="UP000190080"/>
    </source>
</evidence>
<dbReference type="AlphaFoldDB" id="A0A1V4ID70"/>
<sequence>MLFMNMLRNSMKLETNFEKGGSRICKKVCCH</sequence>
<dbReference type="STRING" id="1450648.CLORY_38850"/>
<dbReference type="Proteomes" id="UP000190080">
    <property type="component" value="Unassembled WGS sequence"/>
</dbReference>
<dbReference type="EMBL" id="MZGV01000070">
    <property type="protein sequence ID" value="OPJ57869.1"/>
    <property type="molecule type" value="Genomic_DNA"/>
</dbReference>
<gene>
    <name evidence="1" type="ORF">CLORY_38850</name>
</gene>
<comment type="caution">
    <text evidence="1">The sequence shown here is derived from an EMBL/GenBank/DDBJ whole genome shotgun (WGS) entry which is preliminary data.</text>
</comment>
<accession>A0A1V4ID70</accession>
<name>A0A1V4ID70_9CLOT</name>
<proteinExistence type="predicted"/>
<protein>
    <submittedName>
        <fullName evidence="1">Uncharacterized protein</fullName>
    </submittedName>
</protein>
<reference evidence="1 2" key="1">
    <citation type="submission" date="2017-03" db="EMBL/GenBank/DDBJ databases">
        <title>Genome sequence of Clostridium oryzae DSM 28571.</title>
        <authorList>
            <person name="Poehlein A."/>
            <person name="Daniel R."/>
        </authorList>
    </citation>
    <scope>NUCLEOTIDE SEQUENCE [LARGE SCALE GENOMIC DNA]</scope>
    <source>
        <strain evidence="1 2">DSM 28571</strain>
    </source>
</reference>
<keyword evidence="2" id="KW-1185">Reference proteome</keyword>
<organism evidence="1 2">
    <name type="scientific">Clostridium oryzae</name>
    <dbReference type="NCBI Taxonomy" id="1450648"/>
    <lineage>
        <taxon>Bacteria</taxon>
        <taxon>Bacillati</taxon>
        <taxon>Bacillota</taxon>
        <taxon>Clostridia</taxon>
        <taxon>Eubacteriales</taxon>
        <taxon>Clostridiaceae</taxon>
        <taxon>Clostridium</taxon>
    </lineage>
</organism>